<dbReference type="CDD" id="cd09274">
    <property type="entry name" value="RNase_HI_RT_Ty3"/>
    <property type="match status" value="1"/>
</dbReference>
<dbReference type="InterPro" id="IPR005162">
    <property type="entry name" value="Retrotrans_gag_dom"/>
</dbReference>
<dbReference type="Gene3D" id="3.30.70.270">
    <property type="match status" value="1"/>
</dbReference>
<dbReference type="InterPro" id="IPR032567">
    <property type="entry name" value="RTL1-rel"/>
</dbReference>
<feature type="region of interest" description="Disordered" evidence="5">
    <location>
        <begin position="279"/>
        <end position="312"/>
    </location>
</feature>
<dbReference type="InterPro" id="IPR021109">
    <property type="entry name" value="Peptidase_aspartic_dom_sf"/>
</dbReference>
<dbReference type="InterPro" id="IPR036875">
    <property type="entry name" value="Znf_CCHC_sf"/>
</dbReference>
<dbReference type="SMART" id="SM00343">
    <property type="entry name" value="ZnF_C2HC"/>
    <property type="match status" value="1"/>
</dbReference>
<keyword evidence="4" id="KW-0863">Zinc-finger</keyword>
<feature type="compositionally biased region" description="Basic and acidic residues" evidence="5">
    <location>
        <begin position="35"/>
        <end position="45"/>
    </location>
</feature>
<protein>
    <submittedName>
        <fullName evidence="7">Retrotransposon protein, putative, ty3-gypsy subclass</fullName>
    </submittedName>
</protein>
<dbReference type="SUPFAM" id="SSF56672">
    <property type="entry name" value="DNA/RNA polymerases"/>
    <property type="match status" value="1"/>
</dbReference>
<comment type="caution">
    <text evidence="7">The sequence shown here is derived from an EMBL/GenBank/DDBJ whole genome shotgun (WGS) entry which is preliminary data.</text>
</comment>
<keyword evidence="8" id="KW-1185">Reference proteome</keyword>
<dbReference type="InterPro" id="IPR000477">
    <property type="entry name" value="RT_dom"/>
</dbReference>
<dbReference type="InterPro" id="IPR041577">
    <property type="entry name" value="RT_RNaseH_2"/>
</dbReference>
<keyword evidence="3" id="KW-0238">DNA-binding</keyword>
<evidence type="ECO:0000256" key="3">
    <source>
        <dbReference type="ARBA" id="ARBA00023125"/>
    </source>
</evidence>
<evidence type="ECO:0000256" key="2">
    <source>
        <dbReference type="ARBA" id="ARBA00022750"/>
    </source>
</evidence>
<keyword evidence="2" id="KW-0064">Aspartyl protease</keyword>
<reference evidence="7" key="1">
    <citation type="journal article" date="2022" name="Int. J. Mol. Sci.">
        <title>Draft Genome of Tanacetum Coccineum: Genomic Comparison of Closely Related Tanacetum-Family Plants.</title>
        <authorList>
            <person name="Yamashiro T."/>
            <person name="Shiraishi A."/>
            <person name="Nakayama K."/>
            <person name="Satake H."/>
        </authorList>
    </citation>
    <scope>NUCLEOTIDE SEQUENCE</scope>
</reference>
<evidence type="ECO:0000313" key="7">
    <source>
        <dbReference type="EMBL" id="GJS51338.1"/>
    </source>
</evidence>
<organism evidence="7 8">
    <name type="scientific">Tanacetum coccineum</name>
    <dbReference type="NCBI Taxonomy" id="301880"/>
    <lineage>
        <taxon>Eukaryota</taxon>
        <taxon>Viridiplantae</taxon>
        <taxon>Streptophyta</taxon>
        <taxon>Embryophyta</taxon>
        <taxon>Tracheophyta</taxon>
        <taxon>Spermatophyta</taxon>
        <taxon>Magnoliopsida</taxon>
        <taxon>eudicotyledons</taxon>
        <taxon>Gunneridae</taxon>
        <taxon>Pentapetalae</taxon>
        <taxon>asterids</taxon>
        <taxon>campanulids</taxon>
        <taxon>Asterales</taxon>
        <taxon>Asteraceae</taxon>
        <taxon>Asteroideae</taxon>
        <taxon>Anthemideae</taxon>
        <taxon>Anthemidinae</taxon>
        <taxon>Tanacetum</taxon>
    </lineage>
</organism>
<dbReference type="CDD" id="cd01647">
    <property type="entry name" value="RT_LTR"/>
    <property type="match status" value="1"/>
</dbReference>
<dbReference type="Pfam" id="PF00078">
    <property type="entry name" value="RVT_1"/>
    <property type="match status" value="1"/>
</dbReference>
<keyword evidence="4" id="KW-0479">Metal-binding</keyword>
<dbReference type="Proteomes" id="UP001151760">
    <property type="component" value="Unassembled WGS sequence"/>
</dbReference>
<dbReference type="Gene3D" id="3.10.10.10">
    <property type="entry name" value="HIV Type 1 Reverse Transcriptase, subunit A, domain 1"/>
    <property type="match status" value="1"/>
</dbReference>
<dbReference type="SUPFAM" id="SSF57756">
    <property type="entry name" value="Retrovirus zinc finger-like domains"/>
    <property type="match status" value="1"/>
</dbReference>
<dbReference type="Gene3D" id="2.40.70.10">
    <property type="entry name" value="Acid Proteases"/>
    <property type="match status" value="1"/>
</dbReference>
<dbReference type="Gene3D" id="4.10.60.10">
    <property type="entry name" value="Zinc finger, CCHC-type"/>
    <property type="match status" value="1"/>
</dbReference>
<dbReference type="Pfam" id="PF03732">
    <property type="entry name" value="Retrotrans_gag"/>
    <property type="match status" value="1"/>
</dbReference>
<dbReference type="Pfam" id="PF08284">
    <property type="entry name" value="RVP_2"/>
    <property type="match status" value="1"/>
</dbReference>
<dbReference type="PANTHER" id="PTHR15503">
    <property type="entry name" value="LDOC1 RELATED"/>
    <property type="match status" value="1"/>
</dbReference>
<proteinExistence type="predicted"/>
<evidence type="ECO:0000256" key="1">
    <source>
        <dbReference type="ARBA" id="ARBA00022670"/>
    </source>
</evidence>
<reference evidence="7" key="2">
    <citation type="submission" date="2022-01" db="EMBL/GenBank/DDBJ databases">
        <authorList>
            <person name="Yamashiro T."/>
            <person name="Shiraishi A."/>
            <person name="Satake H."/>
            <person name="Nakayama K."/>
        </authorList>
    </citation>
    <scope>NUCLEOTIDE SEQUENCE</scope>
</reference>
<accession>A0ABQ4WES9</accession>
<dbReference type="InterPro" id="IPR043502">
    <property type="entry name" value="DNA/RNA_pol_sf"/>
</dbReference>
<evidence type="ECO:0000313" key="8">
    <source>
        <dbReference type="Proteomes" id="UP001151760"/>
    </source>
</evidence>
<dbReference type="InterPro" id="IPR043128">
    <property type="entry name" value="Rev_trsase/Diguanyl_cyclase"/>
</dbReference>
<dbReference type="InterPro" id="IPR001878">
    <property type="entry name" value="Znf_CCHC"/>
</dbReference>
<gene>
    <name evidence="7" type="ORF">Tco_0624700</name>
</gene>
<sequence length="850" mass="95786">MPLRMRSRSAGRPAAESLGGGTGVWVGRGGRVRRPREGNDERVDDLNGQGNDQSMGANGGNLLPAMLAQVSNRGNVRNQNGNVVNENVQENVENVIVNGNRVGCLYKEFLACNPKEYDSKEGDVVLTCWIEKMEYVYDMSGCSVDQKVKYTAGSFVGKALMWWNSQICTLSRRVAISMSWNDFKFMMIQEFFPSHEMHKLESELWNHAMVGAGHATYTDRFHELARLVPHLVTPESRMIERYVYGLASQIHGMVAATEPKTIQKAVQISGALTDEAVRNGSIKKVEKRGNMGEPSKDRSGRDDNKRTRTGNAFATTVNPVERENTGTWPKCITCNSYHAPERPCRTCFNCNRPGHLAKDCRGVPRNVNPVNARNPTVRACYECGSTDHGRGNQGNQARGREFMLGAEEARLEPSELGFRYEIEIASGQLVKIDKVIKGCKLEIKGHVFDIDLIPFGHGSFDVIIGMDWLSNYKAEIICHEKVLRIPLLDGKVLRVLEERSEEKARFLMGAKTGDKKQEDIVVVRDFSEVFPDDLSGLPPIREIEFRIELTPGATPVAKCPYRLAPSELEELLGQLKELQDKELNKLTVKNRYPLPRIDDLFDQLQGSQFFLKIDLRSAYHPLRVHEDDIPKTTFRTRYGHFEFTVMPFDSRGACRTLKFLGHVINGNGIHVDPSTIEAFKNWKAPKTLTEELAFQTLKDKLCNAPVLALPDGPEDFMVYCDASGIGLGCVLMQRGKVIAYASRQLKIYEKNYTTHDLELGAVVFALKIWRHYLYGTKSLFSDYDCEIRYHHGKANVVADALSRKERVKPKRFRAMNMILQLSIKNKILAAQKEVVDESAGLQRGLDEMIE</sequence>
<dbReference type="PANTHER" id="PTHR15503:SF45">
    <property type="entry name" value="RNA-DIRECTED DNA POLYMERASE HOMOLOG"/>
    <property type="match status" value="1"/>
</dbReference>
<name>A0ABQ4WES9_9ASTR</name>
<feature type="domain" description="CCHC-type" evidence="6">
    <location>
        <begin position="347"/>
        <end position="361"/>
    </location>
</feature>
<keyword evidence="2" id="KW-0378">Hydrolase</keyword>
<feature type="region of interest" description="Disordered" evidence="5">
    <location>
        <begin position="1"/>
        <end position="58"/>
    </location>
</feature>
<evidence type="ECO:0000256" key="5">
    <source>
        <dbReference type="SAM" id="MobiDB-lite"/>
    </source>
</evidence>
<dbReference type="EMBL" id="BQNB010008578">
    <property type="protein sequence ID" value="GJS51338.1"/>
    <property type="molecule type" value="Genomic_DNA"/>
</dbReference>
<feature type="compositionally biased region" description="Gly residues" evidence="5">
    <location>
        <begin position="18"/>
        <end position="29"/>
    </location>
</feature>
<keyword evidence="1" id="KW-0645">Protease</keyword>
<dbReference type="Pfam" id="PF17919">
    <property type="entry name" value="RT_RNaseH_2"/>
    <property type="match status" value="1"/>
</dbReference>
<dbReference type="CDD" id="cd00303">
    <property type="entry name" value="retropepsin_like"/>
    <property type="match status" value="1"/>
</dbReference>
<dbReference type="Pfam" id="PF00098">
    <property type="entry name" value="zf-CCHC"/>
    <property type="match status" value="1"/>
</dbReference>
<keyword evidence="4" id="KW-0862">Zinc</keyword>
<evidence type="ECO:0000259" key="6">
    <source>
        <dbReference type="PROSITE" id="PS50158"/>
    </source>
</evidence>
<feature type="compositionally biased region" description="Basic and acidic residues" evidence="5">
    <location>
        <begin position="283"/>
        <end position="306"/>
    </location>
</feature>
<evidence type="ECO:0000256" key="4">
    <source>
        <dbReference type="PROSITE-ProRule" id="PRU00047"/>
    </source>
</evidence>
<dbReference type="PROSITE" id="PS50158">
    <property type="entry name" value="ZF_CCHC"/>
    <property type="match status" value="1"/>
</dbReference>